<reference evidence="1 2" key="1">
    <citation type="submission" date="2014-02" db="EMBL/GenBank/DDBJ databases">
        <title>Transposable element dynamics among asymbiotic and ectomycorrhizal Amanita fungi.</title>
        <authorList>
            <consortium name="DOE Joint Genome Institute"/>
            <person name="Hess J."/>
            <person name="Skrede I."/>
            <person name="Wolfe B."/>
            <person name="LaButti K."/>
            <person name="Ohm R.A."/>
            <person name="Grigoriev I.V."/>
            <person name="Pringle A."/>
        </authorList>
    </citation>
    <scope>NUCLEOTIDE SEQUENCE [LARGE SCALE GENOMIC DNA]</scope>
    <source>
        <strain evidence="1 2">SKay4041</strain>
    </source>
</reference>
<accession>A0A2A9NI50</accession>
<dbReference type="Gene3D" id="3.30.420.40">
    <property type="match status" value="1"/>
</dbReference>
<proteinExistence type="predicted"/>
<dbReference type="CDD" id="cd10170">
    <property type="entry name" value="ASKHA_NBD_HSP70"/>
    <property type="match status" value="1"/>
</dbReference>
<dbReference type="SUPFAM" id="SSF53067">
    <property type="entry name" value="Actin-like ATPase domain"/>
    <property type="match status" value="2"/>
</dbReference>
<dbReference type="AlphaFoldDB" id="A0A2A9NI50"/>
<dbReference type="EMBL" id="KZ302115">
    <property type="protein sequence ID" value="PFH47372.1"/>
    <property type="molecule type" value="Genomic_DNA"/>
</dbReference>
<organism evidence="1 2">
    <name type="scientific">Amanita thiersii Skay4041</name>
    <dbReference type="NCBI Taxonomy" id="703135"/>
    <lineage>
        <taxon>Eukaryota</taxon>
        <taxon>Fungi</taxon>
        <taxon>Dikarya</taxon>
        <taxon>Basidiomycota</taxon>
        <taxon>Agaricomycotina</taxon>
        <taxon>Agaricomycetes</taxon>
        <taxon>Agaricomycetidae</taxon>
        <taxon>Agaricales</taxon>
        <taxon>Pluteineae</taxon>
        <taxon>Amanitaceae</taxon>
        <taxon>Amanita</taxon>
    </lineage>
</organism>
<keyword evidence="2" id="KW-1185">Reference proteome</keyword>
<dbReference type="InterPro" id="IPR043129">
    <property type="entry name" value="ATPase_NBD"/>
</dbReference>
<gene>
    <name evidence="1" type="ORF">AMATHDRAFT_6813</name>
</gene>
<evidence type="ECO:0000313" key="1">
    <source>
        <dbReference type="EMBL" id="PFH47372.1"/>
    </source>
</evidence>
<dbReference type="PANTHER" id="PTHR14187:SF5">
    <property type="entry name" value="HEAT SHOCK 70 KDA PROTEIN 12A"/>
    <property type="match status" value="1"/>
</dbReference>
<name>A0A2A9NI50_9AGAR</name>
<dbReference type="STRING" id="703135.A0A2A9NI50"/>
<dbReference type="Proteomes" id="UP000242287">
    <property type="component" value="Unassembled WGS sequence"/>
</dbReference>
<sequence>MPTRKPYNGSQRKLLIAFDVGTTFSGISYSVLDPGAIPEIFGVTRFPAQQVGDSKIPTVVYYDRKGEVRAVGAEAVQEGIDEIAEDEGWVKAEWFKLHLRPKDLNMEGAIPPLPTNKTAIDIFADFLRYLHTCTKIYIEDSHAAGQDLWSSLENQTHYVLTHPNGWLGLQQSQMKQAAIKAGLVSNAYEADSRISFLTEGEASLNYCVCNGISTEAFKDGRGVIVVDAGSDQSLHTYSVLTPKHLGGGTVDLSAYAQVSALHNTYEEIAIPQCYLKGSVFVTHFAHKFFEGKLKFLRGSRYSDPQQIKLITKVFDTATKLAFRGRIEDPMFIRFGSLADNDEKLNIRRGQLKLSGSTVGEFFEPSIRCMLEAVRSQKQAATKSIHSVFLVGGFSRNDWVFQRLKDGLQPLGISVSRPDGHVSKAVANGAISFYLDHYVNSRIARYTYGNPCSYIFNPNNPEHQVRSGQVYVSASKKRYIKGAFDIILARGTQVSETTEFRRSYWYTKTSREEMTYVKNEVLCYRGTVKDPRWMDVDKDNYVKLCTIEADTTRLSQLVQPQKPTTGKRKNKRLFFELNYDIILSFGLTELKAQIAWTENGQEVRSPARVIYDA</sequence>
<dbReference type="PANTHER" id="PTHR14187">
    <property type="entry name" value="ALPHA KINASE/ELONGATION FACTOR 2 KINASE"/>
    <property type="match status" value="1"/>
</dbReference>
<evidence type="ECO:0000313" key="2">
    <source>
        <dbReference type="Proteomes" id="UP000242287"/>
    </source>
</evidence>
<protein>
    <submittedName>
        <fullName evidence="1">Uncharacterized protein</fullName>
    </submittedName>
</protein>
<dbReference type="OrthoDB" id="2963168at2759"/>